<gene>
    <name evidence="3" type="ORF">C8A04DRAFT_28291</name>
</gene>
<dbReference type="AlphaFoldDB" id="A0AAN6ZN15"/>
<feature type="compositionally biased region" description="Basic and acidic residues" evidence="1">
    <location>
        <begin position="358"/>
        <end position="423"/>
    </location>
</feature>
<proteinExistence type="predicted"/>
<dbReference type="PANTHER" id="PTHR43096">
    <property type="entry name" value="DNAJ HOMOLOG 1, MITOCHONDRIAL-RELATED"/>
    <property type="match status" value="1"/>
</dbReference>
<dbReference type="Pfam" id="PF00226">
    <property type="entry name" value="DnaJ"/>
    <property type="match status" value="1"/>
</dbReference>
<dbReference type="PANTHER" id="PTHR43096:SF10">
    <property type="entry name" value="CHAPERONE PROTEIN DNAJ A6, CHLOROPLASTIC"/>
    <property type="match status" value="1"/>
</dbReference>
<feature type="region of interest" description="Disordered" evidence="1">
    <location>
        <begin position="85"/>
        <end position="116"/>
    </location>
</feature>
<reference evidence="3" key="1">
    <citation type="journal article" date="2023" name="Mol. Phylogenet. Evol.">
        <title>Genome-scale phylogeny and comparative genomics of the fungal order Sordariales.</title>
        <authorList>
            <person name="Hensen N."/>
            <person name="Bonometti L."/>
            <person name="Westerberg I."/>
            <person name="Brannstrom I.O."/>
            <person name="Guillou S."/>
            <person name="Cros-Aarteil S."/>
            <person name="Calhoun S."/>
            <person name="Haridas S."/>
            <person name="Kuo A."/>
            <person name="Mondo S."/>
            <person name="Pangilinan J."/>
            <person name="Riley R."/>
            <person name="LaButti K."/>
            <person name="Andreopoulos B."/>
            <person name="Lipzen A."/>
            <person name="Chen C."/>
            <person name="Yan M."/>
            <person name="Daum C."/>
            <person name="Ng V."/>
            <person name="Clum A."/>
            <person name="Steindorff A."/>
            <person name="Ohm R.A."/>
            <person name="Martin F."/>
            <person name="Silar P."/>
            <person name="Natvig D.O."/>
            <person name="Lalanne C."/>
            <person name="Gautier V."/>
            <person name="Ament-Velasquez S.L."/>
            <person name="Kruys A."/>
            <person name="Hutchinson M.I."/>
            <person name="Powell A.J."/>
            <person name="Barry K."/>
            <person name="Miller A.N."/>
            <person name="Grigoriev I.V."/>
            <person name="Debuchy R."/>
            <person name="Gladieux P."/>
            <person name="Hiltunen Thoren M."/>
            <person name="Johannesson H."/>
        </authorList>
    </citation>
    <scope>NUCLEOTIDE SEQUENCE</scope>
    <source>
        <strain evidence="3">CBS 141.50</strain>
    </source>
</reference>
<feature type="compositionally biased region" description="Low complexity" evidence="1">
    <location>
        <begin position="311"/>
        <end position="329"/>
    </location>
</feature>
<dbReference type="PRINTS" id="PR00625">
    <property type="entry name" value="JDOMAIN"/>
</dbReference>
<dbReference type="Gene3D" id="1.10.287.110">
    <property type="entry name" value="DnaJ domain"/>
    <property type="match status" value="1"/>
</dbReference>
<feature type="region of interest" description="Disordered" evidence="1">
    <location>
        <begin position="311"/>
        <end position="423"/>
    </location>
</feature>
<comment type="caution">
    <text evidence="3">The sequence shown here is derived from an EMBL/GenBank/DDBJ whole genome shotgun (WGS) entry which is preliminary data.</text>
</comment>
<dbReference type="Proteomes" id="UP001302676">
    <property type="component" value="Unassembled WGS sequence"/>
</dbReference>
<feature type="region of interest" description="Disordered" evidence="1">
    <location>
        <begin position="192"/>
        <end position="217"/>
    </location>
</feature>
<dbReference type="CDD" id="cd06257">
    <property type="entry name" value="DnaJ"/>
    <property type="match status" value="1"/>
</dbReference>
<keyword evidence="4" id="KW-1185">Reference proteome</keyword>
<name>A0AAN6ZN15_9PEZI</name>
<evidence type="ECO:0000313" key="3">
    <source>
        <dbReference type="EMBL" id="KAK4143948.1"/>
    </source>
</evidence>
<dbReference type="GeneID" id="87817205"/>
<evidence type="ECO:0000256" key="1">
    <source>
        <dbReference type="SAM" id="MobiDB-lite"/>
    </source>
</evidence>
<feature type="region of interest" description="Disordered" evidence="1">
    <location>
        <begin position="440"/>
        <end position="478"/>
    </location>
</feature>
<evidence type="ECO:0000259" key="2">
    <source>
        <dbReference type="PROSITE" id="PS50076"/>
    </source>
</evidence>
<dbReference type="GO" id="GO:0042026">
    <property type="term" value="P:protein refolding"/>
    <property type="evidence" value="ECO:0007669"/>
    <property type="project" value="TreeGrafter"/>
</dbReference>
<dbReference type="EMBL" id="MU853581">
    <property type="protein sequence ID" value="KAK4143948.1"/>
    <property type="molecule type" value="Genomic_DNA"/>
</dbReference>
<dbReference type="InterPro" id="IPR018253">
    <property type="entry name" value="DnaJ_domain_CS"/>
</dbReference>
<dbReference type="RefSeq" id="XP_062637319.1">
    <property type="nucleotide sequence ID" value="XM_062780592.1"/>
</dbReference>
<accession>A0AAN6ZN15</accession>
<feature type="domain" description="J" evidence="2">
    <location>
        <begin position="13"/>
        <end position="78"/>
    </location>
</feature>
<feature type="compositionally biased region" description="Polar residues" evidence="1">
    <location>
        <begin position="343"/>
        <end position="353"/>
    </location>
</feature>
<dbReference type="SUPFAM" id="SSF46565">
    <property type="entry name" value="Chaperone J-domain"/>
    <property type="match status" value="1"/>
</dbReference>
<dbReference type="InterPro" id="IPR036869">
    <property type="entry name" value="J_dom_sf"/>
</dbReference>
<reference evidence="3" key="2">
    <citation type="submission" date="2023-05" db="EMBL/GenBank/DDBJ databases">
        <authorList>
            <consortium name="Lawrence Berkeley National Laboratory"/>
            <person name="Steindorff A."/>
            <person name="Hensen N."/>
            <person name="Bonometti L."/>
            <person name="Westerberg I."/>
            <person name="Brannstrom I.O."/>
            <person name="Guillou S."/>
            <person name="Cros-Aarteil S."/>
            <person name="Calhoun S."/>
            <person name="Haridas S."/>
            <person name="Kuo A."/>
            <person name="Mondo S."/>
            <person name="Pangilinan J."/>
            <person name="Riley R."/>
            <person name="Labutti K."/>
            <person name="Andreopoulos B."/>
            <person name="Lipzen A."/>
            <person name="Chen C."/>
            <person name="Yanf M."/>
            <person name="Daum C."/>
            <person name="Ng V."/>
            <person name="Clum A."/>
            <person name="Ohm R."/>
            <person name="Martin F."/>
            <person name="Silar P."/>
            <person name="Natvig D."/>
            <person name="Lalanne C."/>
            <person name="Gautier V."/>
            <person name="Ament-Velasquez S.L."/>
            <person name="Kruys A."/>
            <person name="Hutchinson M.I."/>
            <person name="Powell A.J."/>
            <person name="Barry K."/>
            <person name="Miller A.N."/>
            <person name="Grigoriev I.V."/>
            <person name="Debuchy R."/>
            <person name="Gladieux P."/>
            <person name="Thoren M.H."/>
            <person name="Johannesson H."/>
        </authorList>
    </citation>
    <scope>NUCLEOTIDE SEQUENCE</scope>
    <source>
        <strain evidence="3">CBS 141.50</strain>
    </source>
</reference>
<dbReference type="PROSITE" id="PS00636">
    <property type="entry name" value="DNAJ_1"/>
    <property type="match status" value="1"/>
</dbReference>
<dbReference type="SMART" id="SM00271">
    <property type="entry name" value="DnaJ"/>
    <property type="match status" value="1"/>
</dbReference>
<dbReference type="PROSITE" id="PS50076">
    <property type="entry name" value="DNAJ_2"/>
    <property type="match status" value="1"/>
</dbReference>
<feature type="compositionally biased region" description="Basic and acidic residues" evidence="1">
    <location>
        <begin position="450"/>
        <end position="471"/>
    </location>
</feature>
<dbReference type="InterPro" id="IPR001623">
    <property type="entry name" value="DnaJ_domain"/>
</dbReference>
<organism evidence="3 4">
    <name type="scientific">Dichotomopilus funicola</name>
    <dbReference type="NCBI Taxonomy" id="1934379"/>
    <lineage>
        <taxon>Eukaryota</taxon>
        <taxon>Fungi</taxon>
        <taxon>Dikarya</taxon>
        <taxon>Ascomycota</taxon>
        <taxon>Pezizomycotina</taxon>
        <taxon>Sordariomycetes</taxon>
        <taxon>Sordariomycetidae</taxon>
        <taxon>Sordariales</taxon>
        <taxon>Chaetomiaceae</taxon>
        <taxon>Dichotomopilus</taxon>
    </lineage>
</organism>
<protein>
    <submittedName>
        <fullName evidence="3">DnaJ domain-containing protein</fullName>
    </submittedName>
</protein>
<evidence type="ECO:0000313" key="4">
    <source>
        <dbReference type="Proteomes" id="UP001302676"/>
    </source>
</evidence>
<dbReference type="GO" id="GO:0005737">
    <property type="term" value="C:cytoplasm"/>
    <property type="evidence" value="ECO:0007669"/>
    <property type="project" value="TreeGrafter"/>
</dbReference>
<sequence length="478" mass="54388">MDAPAATHYVHRDYYAILEIPPTADEALIKSSYRRLAKLKHPDKNPDKPDATSEFQLLSDAYSTLANSSNRRKYDAKYYPSVSHRHATAGHSTRNPYGFPRHSSETSAPCAGPVPNDTIPDPITHCNATIDLYTRRVFELDGILNGLYANYSILSMQQITAEQDIEKTENDLANVKIAIKRDMEAILNKYKVDSTQEEASSPRSAPSPPDDNETTTTATVTDTTYRNTPLSEADFKTLNDCIEKYQKDKHALETQLVKHNTTAHNLQKRITRLDRDMSVVRDQRTWAQQSLNTAMSEKKFWKADMQAQNQARQQQYQQQQQRQQAAEAEAQAKAEAEARAAAMNNTQVGSASASEPGKGAEGKKKKENKDKKVRWQVEEEKAEKKVLDAWRQEARAREKRREEMKRERWARKNPEQESLHRAFKQKLDLEQRVLEEMEAEEAAAAAAQRARKEQGKTTMTEEKEVEAHDAEAPQDSNN</sequence>
<dbReference type="GO" id="GO:0051082">
    <property type="term" value="F:unfolded protein binding"/>
    <property type="evidence" value="ECO:0007669"/>
    <property type="project" value="TreeGrafter"/>
</dbReference>